<name>A0A9W8XYD2_9PLEO</name>
<accession>A0A9W8XYD2</accession>
<comment type="caution">
    <text evidence="1">The sequence shown here is derived from an EMBL/GenBank/DDBJ whole genome shotgun (WGS) entry which is preliminary data.</text>
</comment>
<dbReference type="GeneID" id="80904937"/>
<organism evidence="1 2">
    <name type="scientific">Didymosphaeria variabile</name>
    <dbReference type="NCBI Taxonomy" id="1932322"/>
    <lineage>
        <taxon>Eukaryota</taxon>
        <taxon>Fungi</taxon>
        <taxon>Dikarya</taxon>
        <taxon>Ascomycota</taxon>
        <taxon>Pezizomycotina</taxon>
        <taxon>Dothideomycetes</taxon>
        <taxon>Pleosporomycetidae</taxon>
        <taxon>Pleosporales</taxon>
        <taxon>Massarineae</taxon>
        <taxon>Didymosphaeriaceae</taxon>
        <taxon>Didymosphaeria</taxon>
    </lineage>
</organism>
<dbReference type="OrthoDB" id="194358at2759"/>
<dbReference type="Proteomes" id="UP001140513">
    <property type="component" value="Unassembled WGS sequence"/>
</dbReference>
<evidence type="ECO:0000313" key="1">
    <source>
        <dbReference type="EMBL" id="KAJ4360840.1"/>
    </source>
</evidence>
<dbReference type="AlphaFoldDB" id="A0A9W8XYD2"/>
<dbReference type="EMBL" id="JAPEUX010000001">
    <property type="protein sequence ID" value="KAJ4360840.1"/>
    <property type="molecule type" value="Genomic_DNA"/>
</dbReference>
<evidence type="ECO:0008006" key="3">
    <source>
        <dbReference type="Google" id="ProtNLM"/>
    </source>
</evidence>
<keyword evidence="2" id="KW-1185">Reference proteome</keyword>
<evidence type="ECO:0000313" key="2">
    <source>
        <dbReference type="Proteomes" id="UP001140513"/>
    </source>
</evidence>
<proteinExistence type="predicted"/>
<reference evidence="1" key="1">
    <citation type="submission" date="2022-10" db="EMBL/GenBank/DDBJ databases">
        <title>Tapping the CABI collections for fungal endophytes: first genome assemblies for Collariella, Neodidymelliopsis, Ascochyta clinopodiicola, Didymella pomorum, Didymosphaeria variabile, Neocosmospora piperis and Neocucurbitaria cava.</title>
        <authorList>
            <person name="Hill R."/>
        </authorList>
    </citation>
    <scope>NUCLEOTIDE SEQUENCE</scope>
    <source>
        <strain evidence="1">IMI 356815</strain>
    </source>
</reference>
<dbReference type="PANTHER" id="PTHR24148">
    <property type="entry name" value="ANKYRIN REPEAT DOMAIN-CONTAINING PROTEIN 39 HOMOLOG-RELATED"/>
    <property type="match status" value="1"/>
</dbReference>
<dbReference type="InterPro" id="IPR052895">
    <property type="entry name" value="HetReg/Transcr_Mod"/>
</dbReference>
<protein>
    <recommendedName>
        <fullName evidence="3">Heterokaryon incompatibility domain-containing protein</fullName>
    </recommendedName>
</protein>
<gene>
    <name evidence="1" type="ORF">N0V89_001407</name>
</gene>
<dbReference type="PANTHER" id="PTHR24148:SF78">
    <property type="entry name" value="HETEROKARYON INCOMPATIBILITY DOMAIN-CONTAINING PROTEIN"/>
    <property type="match status" value="1"/>
</dbReference>
<dbReference type="RefSeq" id="XP_056077042.1">
    <property type="nucleotide sequence ID" value="XM_056210220.1"/>
</dbReference>
<sequence>MAARIMVVLCGSEELTGTCFFWALSGLLEWCEDARLRGVVSSILYLIGNASALRLNKPDGLEPFRLGICPLSQLLDMFRFREATDRRDKVYALLGIMSSDPATSDIMPDYGIEWAELFQNLVKSMLGQKVKSAWISNDGRDYGRILGKGCIVGYVSDVDNSKNHHQTVSITPTYHRSPMVHQESKKAQLRWILHNSTAEVRHGDIVCWLDGSNEATIIRFQGNCFAIVVVLASFPPTLVKNLFQEVRDSTRHSSRVKKSDEMLGPMQHSRNLVLVWNFDPKWTTQWTKLSSSSEAEPKVMSTLSDMIRVLEDVNDTDALETLLERGSQCYQSGEIAPTGVMEHFQDLRQTLPNWDLYLGLKTDLQNVLCGEGFNSGLPNDIELDLVEIRARLTAYPEHGTELIRSLFNEVSFLSASTNSRNETFYDQNRRIKLAFMFDIWGHAITLDTMLALVEYVERINFDQRTTLGNFASPLCIEIVEVLVRSSAQHPEWGTRFVERFISFAKGDADRMYCLVRAFIVSCAAAAVWKQQVVEAVLATHFQEVSEAIVDKNAWSSLDIGGRYTTIVDFLWSHYVLRAKDFVGISISGTFQLRSQLMEKFVNDYRFWKACYDGRAADIWSGVVESGRVDPHMLVICKDVRGRWCRVAAFEAAAMNGHVACCKLLLERGFGYRITSALRMQLCDRESIPNAKEIAKLLSTYNLADWEIRTVAEGSSGAASRNGRRSETW</sequence>